<keyword evidence="3" id="KW-1185">Reference proteome</keyword>
<protein>
    <submittedName>
        <fullName evidence="2">Uncharacterized protein</fullName>
    </submittedName>
</protein>
<dbReference type="EMBL" id="CAUYUJ010018737">
    <property type="protein sequence ID" value="CAK0885949.1"/>
    <property type="molecule type" value="Genomic_DNA"/>
</dbReference>
<sequence length="155" mass="17212">WSATFAALCGASTAPEAERRGRAESCHLREAAPRRAGPPSAPRTATARSAQREPLRRASPSIIEEGEEEEQEEEEETRSKRTRARRRLKARARARISQESTARWRDIADNCGTRSGKCKCHADLPHYGNAPLGSMPFFSNQPSFPSSFAYLHAMS</sequence>
<comment type="caution">
    <text evidence="2">The sequence shown here is derived from an EMBL/GenBank/DDBJ whole genome shotgun (WGS) entry which is preliminary data.</text>
</comment>
<dbReference type="Proteomes" id="UP001189429">
    <property type="component" value="Unassembled WGS sequence"/>
</dbReference>
<feature type="compositionally biased region" description="Low complexity" evidence="1">
    <location>
        <begin position="34"/>
        <end position="49"/>
    </location>
</feature>
<name>A0ABN9WLQ9_9DINO</name>
<evidence type="ECO:0000256" key="1">
    <source>
        <dbReference type="SAM" id="MobiDB-lite"/>
    </source>
</evidence>
<feature type="non-terminal residue" evidence="2">
    <location>
        <position position="1"/>
    </location>
</feature>
<feature type="compositionally biased region" description="Acidic residues" evidence="1">
    <location>
        <begin position="64"/>
        <end position="76"/>
    </location>
</feature>
<evidence type="ECO:0000313" key="3">
    <source>
        <dbReference type="Proteomes" id="UP001189429"/>
    </source>
</evidence>
<reference evidence="2" key="1">
    <citation type="submission" date="2023-10" db="EMBL/GenBank/DDBJ databases">
        <authorList>
            <person name="Chen Y."/>
            <person name="Shah S."/>
            <person name="Dougan E. K."/>
            <person name="Thang M."/>
            <person name="Chan C."/>
        </authorList>
    </citation>
    <scope>NUCLEOTIDE SEQUENCE [LARGE SCALE GENOMIC DNA]</scope>
</reference>
<feature type="compositionally biased region" description="Basic and acidic residues" evidence="1">
    <location>
        <begin position="16"/>
        <end position="33"/>
    </location>
</feature>
<accession>A0ABN9WLQ9</accession>
<feature type="region of interest" description="Disordered" evidence="1">
    <location>
        <begin position="1"/>
        <end position="85"/>
    </location>
</feature>
<organism evidence="2 3">
    <name type="scientific">Prorocentrum cordatum</name>
    <dbReference type="NCBI Taxonomy" id="2364126"/>
    <lineage>
        <taxon>Eukaryota</taxon>
        <taxon>Sar</taxon>
        <taxon>Alveolata</taxon>
        <taxon>Dinophyceae</taxon>
        <taxon>Prorocentrales</taxon>
        <taxon>Prorocentraceae</taxon>
        <taxon>Prorocentrum</taxon>
    </lineage>
</organism>
<proteinExistence type="predicted"/>
<evidence type="ECO:0000313" key="2">
    <source>
        <dbReference type="EMBL" id="CAK0885949.1"/>
    </source>
</evidence>
<gene>
    <name evidence="2" type="ORF">PCOR1329_LOCUS67421</name>
</gene>